<dbReference type="PROSITE" id="PS00737">
    <property type="entry name" value="THIOLASE_2"/>
    <property type="match status" value="1"/>
</dbReference>
<dbReference type="PROSITE" id="PS00098">
    <property type="entry name" value="THIOLASE_1"/>
    <property type="match status" value="1"/>
</dbReference>
<dbReference type="PANTHER" id="PTHR18919">
    <property type="entry name" value="ACETYL-COA C-ACYLTRANSFERASE"/>
    <property type="match status" value="1"/>
</dbReference>
<dbReference type="NCBIfam" id="TIGR01930">
    <property type="entry name" value="AcCoA-C-Actrans"/>
    <property type="match status" value="1"/>
</dbReference>
<comment type="pathway">
    <text evidence="4">Metabolic intermediate biosynthesis; (R)-mevalonate biosynthesis; (R)-mevalonate from acetyl-CoA: step 1/3.</text>
</comment>
<accession>A0A1W2H765</accession>
<keyword evidence="2 6" id="KW-0808">Transferase</keyword>
<evidence type="ECO:0000313" key="9">
    <source>
        <dbReference type="EMBL" id="SMD44699.1"/>
    </source>
</evidence>
<dbReference type="InterPro" id="IPR020615">
    <property type="entry name" value="Thiolase_acyl_enz_int_AS"/>
</dbReference>
<evidence type="ECO:0000256" key="1">
    <source>
        <dbReference type="ARBA" id="ARBA00010982"/>
    </source>
</evidence>
<evidence type="ECO:0000313" key="10">
    <source>
        <dbReference type="Proteomes" id="UP000192333"/>
    </source>
</evidence>
<dbReference type="PIRSF" id="PIRSF000429">
    <property type="entry name" value="Ac-CoA_Ac_transf"/>
    <property type="match status" value="1"/>
</dbReference>
<protein>
    <submittedName>
        <fullName evidence="9">Acetyl-CoA C-acetyltransferase</fullName>
    </submittedName>
</protein>
<dbReference type="Pfam" id="PF02803">
    <property type="entry name" value="Thiolase_C"/>
    <property type="match status" value="1"/>
</dbReference>
<dbReference type="EMBL" id="LT838813">
    <property type="protein sequence ID" value="SMD44699.1"/>
    <property type="molecule type" value="Genomic_DNA"/>
</dbReference>
<dbReference type="InterPro" id="IPR020613">
    <property type="entry name" value="Thiolase_CS"/>
</dbReference>
<dbReference type="InterPro" id="IPR020616">
    <property type="entry name" value="Thiolase_N"/>
</dbReference>
<evidence type="ECO:0000256" key="4">
    <source>
        <dbReference type="ARBA" id="ARBA00037924"/>
    </source>
</evidence>
<evidence type="ECO:0000256" key="2">
    <source>
        <dbReference type="ARBA" id="ARBA00022679"/>
    </source>
</evidence>
<feature type="active site" description="Proton acceptor" evidence="5">
    <location>
        <position position="348"/>
    </location>
</feature>
<keyword evidence="10" id="KW-1185">Reference proteome</keyword>
<dbReference type="GO" id="GO:0006635">
    <property type="term" value="P:fatty acid beta-oxidation"/>
    <property type="evidence" value="ECO:0007669"/>
    <property type="project" value="TreeGrafter"/>
</dbReference>
<organism evidence="9 10">
    <name type="scientific">Aquiflexum balticum DSM 16537</name>
    <dbReference type="NCBI Taxonomy" id="758820"/>
    <lineage>
        <taxon>Bacteria</taxon>
        <taxon>Pseudomonadati</taxon>
        <taxon>Bacteroidota</taxon>
        <taxon>Cytophagia</taxon>
        <taxon>Cytophagales</taxon>
        <taxon>Cyclobacteriaceae</taxon>
        <taxon>Aquiflexum</taxon>
    </lineage>
</organism>
<dbReference type="RefSeq" id="WP_084121490.1">
    <property type="nucleotide sequence ID" value="NZ_LT838813.1"/>
</dbReference>
<dbReference type="GO" id="GO:0003985">
    <property type="term" value="F:acetyl-CoA C-acetyltransferase activity"/>
    <property type="evidence" value="ECO:0007669"/>
    <property type="project" value="TreeGrafter"/>
</dbReference>
<feature type="active site" description="Acyl-thioester intermediate" evidence="5">
    <location>
        <position position="88"/>
    </location>
</feature>
<reference evidence="10" key="1">
    <citation type="submission" date="2017-04" db="EMBL/GenBank/DDBJ databases">
        <authorList>
            <person name="Varghese N."/>
            <person name="Submissions S."/>
        </authorList>
    </citation>
    <scope>NUCLEOTIDE SEQUENCE [LARGE SCALE GENOMIC DNA]</scope>
    <source>
        <strain evidence="10">DSM 16537</strain>
    </source>
</reference>
<sequence>MKEVYIVSAVRTPLGSFGGKLSGLTAIELGSVAIKGALNKAGIDPKEVEEVIMGNVISANLGQAPARQAAIGAGIGYEVPCTTVNKVCSSGMKAVMFAAQSIMTGQNGVIVAGGMESMSNVPYYVPKARFGYKYGNSELVDGLVKDGLFEVYYKFPMGNCADNTAKELNISREDQDKYAIQSYLRSAEAWKAGAFKDEVIPVEIKGRKGESIMIDEDEEYKNVMFEKISSLKPVFDKEGTVTAANASTMNDGASALILMSKEKVMELGVKPIAKIIGFADAAQDPLWFTTTPSIAIPKAIKNAGLTERDVDFYEINEAFAAVAIANQRQLNLDNDKLNVFGGAVSLGHPLGASGARIIATLYSVLSKKNGKIGVAGICNGGGGASAIVIEKL</sequence>
<dbReference type="InterPro" id="IPR016039">
    <property type="entry name" value="Thiolase-like"/>
</dbReference>
<dbReference type="InterPro" id="IPR020617">
    <property type="entry name" value="Thiolase_C"/>
</dbReference>
<dbReference type="CDD" id="cd00751">
    <property type="entry name" value="thiolase"/>
    <property type="match status" value="1"/>
</dbReference>
<name>A0A1W2H765_9BACT</name>
<dbReference type="STRING" id="758820.SAMN00777080_3325"/>
<dbReference type="Proteomes" id="UP000192333">
    <property type="component" value="Chromosome I"/>
</dbReference>
<dbReference type="InterPro" id="IPR002155">
    <property type="entry name" value="Thiolase"/>
</dbReference>
<proteinExistence type="inferred from homology"/>
<feature type="domain" description="Thiolase C-terminal" evidence="8">
    <location>
        <begin position="270"/>
        <end position="391"/>
    </location>
</feature>
<dbReference type="InterPro" id="IPR020610">
    <property type="entry name" value="Thiolase_AS"/>
</dbReference>
<dbReference type="PROSITE" id="PS00099">
    <property type="entry name" value="THIOLASE_3"/>
    <property type="match status" value="1"/>
</dbReference>
<evidence type="ECO:0000259" key="7">
    <source>
        <dbReference type="Pfam" id="PF00108"/>
    </source>
</evidence>
<dbReference type="OrthoDB" id="9764892at2"/>
<evidence type="ECO:0000256" key="6">
    <source>
        <dbReference type="RuleBase" id="RU003557"/>
    </source>
</evidence>
<dbReference type="Pfam" id="PF00108">
    <property type="entry name" value="Thiolase_N"/>
    <property type="match status" value="1"/>
</dbReference>
<dbReference type="SUPFAM" id="SSF53901">
    <property type="entry name" value="Thiolase-like"/>
    <property type="match status" value="2"/>
</dbReference>
<dbReference type="AlphaFoldDB" id="A0A1W2H765"/>
<evidence type="ECO:0000256" key="5">
    <source>
        <dbReference type="PIRSR" id="PIRSR000429-1"/>
    </source>
</evidence>
<comment type="similarity">
    <text evidence="1 6">Belongs to the thiolase-like superfamily. Thiolase family.</text>
</comment>
<evidence type="ECO:0000256" key="3">
    <source>
        <dbReference type="ARBA" id="ARBA00023315"/>
    </source>
</evidence>
<keyword evidence="3 6" id="KW-0012">Acyltransferase</keyword>
<dbReference type="Gene3D" id="3.40.47.10">
    <property type="match status" value="1"/>
</dbReference>
<gene>
    <name evidence="9" type="ORF">SAMN00777080_3325</name>
</gene>
<feature type="domain" description="Thiolase N-terminal" evidence="7">
    <location>
        <begin position="4"/>
        <end position="262"/>
    </location>
</feature>
<evidence type="ECO:0000259" key="8">
    <source>
        <dbReference type="Pfam" id="PF02803"/>
    </source>
</evidence>
<feature type="active site" description="Proton acceptor" evidence="5">
    <location>
        <position position="378"/>
    </location>
</feature>
<dbReference type="GO" id="GO:0006696">
    <property type="term" value="P:ergosterol biosynthetic process"/>
    <property type="evidence" value="ECO:0007669"/>
    <property type="project" value="TreeGrafter"/>
</dbReference>
<dbReference type="PANTHER" id="PTHR18919:SF165">
    <property type="entry name" value="ACETYL-COA ACETYLTRANSFERASE"/>
    <property type="match status" value="1"/>
</dbReference>
<dbReference type="FunFam" id="3.40.47.10:FF:000007">
    <property type="entry name" value="acetyl-CoA acetyltransferase, mitochondrial"/>
    <property type="match status" value="1"/>
</dbReference>